<reference evidence="3" key="1">
    <citation type="submission" date="2025-08" db="UniProtKB">
        <authorList>
            <consortium name="RefSeq"/>
        </authorList>
    </citation>
    <scope>IDENTIFICATION</scope>
</reference>
<evidence type="ECO:0000256" key="1">
    <source>
        <dbReference type="SAM" id="MobiDB-lite"/>
    </source>
</evidence>
<accession>A0A9U8E8W5</accession>
<dbReference type="Proteomes" id="UP001165740">
    <property type="component" value="Chromosome 13"/>
</dbReference>
<evidence type="ECO:0000313" key="3">
    <source>
        <dbReference type="RefSeq" id="XP_013076897.2"/>
    </source>
</evidence>
<protein>
    <submittedName>
        <fullName evidence="3">Uncharacterized protein LOC106063128</fullName>
    </submittedName>
</protein>
<feature type="region of interest" description="Disordered" evidence="1">
    <location>
        <begin position="357"/>
        <end position="379"/>
    </location>
</feature>
<evidence type="ECO:0000313" key="2">
    <source>
        <dbReference type="Proteomes" id="UP001165740"/>
    </source>
</evidence>
<dbReference type="RefSeq" id="XP_013076897.2">
    <property type="nucleotide sequence ID" value="XM_013221443.2"/>
</dbReference>
<dbReference type="GeneID" id="106063128"/>
<dbReference type="OrthoDB" id="10517017at2759"/>
<name>A0A9U8E8W5_BIOGL</name>
<gene>
    <name evidence="3" type="primary">LOC106063128</name>
</gene>
<dbReference type="KEGG" id="bgt:106063128"/>
<sequence length="537" mass="60628">MSQTLKRKLRPACININQVEDESTSKNCQIHYTLKLADLYEVKTSIKGSASTCLNSIVTIIRSSDSGTEVKVLFRIPNKKTLFVNFNFPAVKLNELNFLDLQILADIQGSIEIAFCNKFITRQIDVPSSDSTTHVAVMFVIDIQKEMVKGIKPVEQKIKYFYASGLLNEQLQKSLTEQLCLPSVNESLMSPTINIPRHPLALIAQNNSSSLVPYSEHRPSIVTLHYELLLDDHYTAKTKCQFDCSSEEAVMSVITCLEASSSETVVEVFFIKKDNQVSFVRYVFHELKTKDLKQLNFNLSHTSLAGEKTFQKHFLLPRTMYTRNIKMALAFPLNNPNDMEPKVVYIYLKDVKNLQDTAEECSPESSNSDHEQSNSTQFNQQNEIHKENSAVGEHCQDNLEYKAKETKLPLHSPKEVKPTSQDHFSFNFLIEKPNDSSSTEPETMSDLKKMGETLCKTIIKTMKENFNLDLFNISTMGSTTTTKQIIDPKVTVNMFQINNNISCSIDKVKNAVVGGGNLYCSMVSENSCSNSHPAMDQ</sequence>
<keyword evidence="2" id="KW-1185">Reference proteome</keyword>
<organism evidence="2 3">
    <name type="scientific">Biomphalaria glabrata</name>
    <name type="common">Bloodfluke planorb</name>
    <name type="synonym">Freshwater snail</name>
    <dbReference type="NCBI Taxonomy" id="6526"/>
    <lineage>
        <taxon>Eukaryota</taxon>
        <taxon>Metazoa</taxon>
        <taxon>Spiralia</taxon>
        <taxon>Lophotrochozoa</taxon>
        <taxon>Mollusca</taxon>
        <taxon>Gastropoda</taxon>
        <taxon>Heterobranchia</taxon>
        <taxon>Euthyneura</taxon>
        <taxon>Panpulmonata</taxon>
        <taxon>Hygrophila</taxon>
        <taxon>Lymnaeoidea</taxon>
        <taxon>Planorbidae</taxon>
        <taxon>Biomphalaria</taxon>
    </lineage>
</organism>
<dbReference type="AlphaFoldDB" id="A0A9U8E8W5"/>
<proteinExistence type="predicted"/>